<evidence type="ECO:0000256" key="11">
    <source>
        <dbReference type="RuleBase" id="RU000644"/>
    </source>
</evidence>
<evidence type="ECO:0000256" key="6">
    <source>
        <dbReference type="ARBA" id="ARBA00022741"/>
    </source>
</evidence>
<keyword evidence="7 10" id="KW-0648">Protein biosynthesis</keyword>
<dbReference type="FunFam" id="2.40.30.10:FF:000008">
    <property type="entry name" value="Translation initiation factor IF-2"/>
    <property type="match status" value="1"/>
</dbReference>
<feature type="binding site" evidence="10">
    <location>
        <begin position="102"/>
        <end position="105"/>
    </location>
    <ligand>
        <name>GTP</name>
        <dbReference type="ChEBI" id="CHEBI:37565"/>
    </ligand>
</feature>
<feature type="binding site" evidence="10">
    <location>
        <begin position="2"/>
        <end position="9"/>
    </location>
    <ligand>
        <name>GTP</name>
        <dbReference type="ChEBI" id="CHEBI:37565"/>
    </ligand>
</feature>
<dbReference type="InterPro" id="IPR015760">
    <property type="entry name" value="TIF_IF2"/>
</dbReference>
<dbReference type="Pfam" id="PF11987">
    <property type="entry name" value="IF-2"/>
    <property type="match status" value="1"/>
</dbReference>
<evidence type="ECO:0000256" key="1">
    <source>
        <dbReference type="ARBA" id="ARBA00004496"/>
    </source>
</evidence>
<dbReference type="InterPro" id="IPR053905">
    <property type="entry name" value="EF-G-like_DII"/>
</dbReference>
<evidence type="ECO:0000256" key="8">
    <source>
        <dbReference type="ARBA" id="ARBA00023134"/>
    </source>
</evidence>
<dbReference type="InterPro" id="IPR009000">
    <property type="entry name" value="Transl_B-barrel_sf"/>
</dbReference>
<dbReference type="PANTHER" id="PTHR43381:SF5">
    <property type="entry name" value="TR-TYPE G DOMAIN-CONTAINING PROTEIN"/>
    <property type="match status" value="1"/>
</dbReference>
<dbReference type="InterPro" id="IPR000178">
    <property type="entry name" value="TF_IF2_bacterial-like"/>
</dbReference>
<evidence type="ECO:0000259" key="13">
    <source>
        <dbReference type="PROSITE" id="PS51722"/>
    </source>
</evidence>
<dbReference type="GO" id="GO:0005737">
    <property type="term" value="C:cytoplasm"/>
    <property type="evidence" value="ECO:0007669"/>
    <property type="project" value="UniProtKB-SubCell"/>
</dbReference>
<evidence type="ECO:0000256" key="9">
    <source>
        <dbReference type="ARBA" id="ARBA00025162"/>
    </source>
</evidence>
<dbReference type="FunFam" id="3.40.50.10050:FF:000001">
    <property type="entry name" value="Translation initiation factor IF-2"/>
    <property type="match status" value="1"/>
</dbReference>
<protein>
    <recommendedName>
        <fullName evidence="3 10">Translation initiation factor IF-2</fullName>
    </recommendedName>
</protein>
<evidence type="ECO:0000256" key="10">
    <source>
        <dbReference type="HAMAP-Rule" id="MF_00100"/>
    </source>
</evidence>
<evidence type="ECO:0000313" key="14">
    <source>
        <dbReference type="EMBL" id="OGF98106.1"/>
    </source>
</evidence>
<name>A0A1F5YDQ6_9BACT</name>
<dbReference type="SUPFAM" id="SSF52540">
    <property type="entry name" value="P-loop containing nucleoside triphosphate hydrolases"/>
    <property type="match status" value="1"/>
</dbReference>
<dbReference type="FunFam" id="2.40.30.10:FF:000054">
    <property type="entry name" value="Translation initiation factor IF-2"/>
    <property type="match status" value="1"/>
</dbReference>
<proteinExistence type="inferred from homology"/>
<comment type="function">
    <text evidence="9 10 11">One of the essential components for the initiation of protein synthesis. Protects formylmethionyl-tRNA from spontaneous hydrolysis and promotes its binding to the 30S ribosomal subunits. Also involved in the hydrolysis of GTP during the formation of the 70S ribosomal complex.</text>
</comment>
<comment type="caution">
    <text evidence="10">Lacks conserved residue(s) required for the propagation of feature annotation.</text>
</comment>
<dbReference type="PROSITE" id="PS01176">
    <property type="entry name" value="IF2"/>
    <property type="match status" value="1"/>
</dbReference>
<dbReference type="Pfam" id="PF22042">
    <property type="entry name" value="EF-G_D2"/>
    <property type="match status" value="1"/>
</dbReference>
<keyword evidence="4 10" id="KW-0963">Cytoplasm</keyword>
<dbReference type="InterPro" id="IPR005225">
    <property type="entry name" value="Small_GTP-bd"/>
</dbReference>
<dbReference type="Pfam" id="PF00009">
    <property type="entry name" value="GTP_EFTU"/>
    <property type="match status" value="1"/>
</dbReference>
<dbReference type="EMBL" id="MFIW01000008">
    <property type="protein sequence ID" value="OGF98106.1"/>
    <property type="molecule type" value="Genomic_DNA"/>
</dbReference>
<dbReference type="PANTHER" id="PTHR43381">
    <property type="entry name" value="TRANSLATION INITIATION FACTOR IF-2-RELATED"/>
    <property type="match status" value="1"/>
</dbReference>
<keyword evidence="6 10" id="KW-0547">Nucleotide-binding</keyword>
<dbReference type="GO" id="GO:0003924">
    <property type="term" value="F:GTPase activity"/>
    <property type="evidence" value="ECO:0007669"/>
    <property type="project" value="UniProtKB-UniRule"/>
</dbReference>
<dbReference type="CDD" id="cd03692">
    <property type="entry name" value="mtIF2_IVc"/>
    <property type="match status" value="1"/>
</dbReference>
<dbReference type="InterPro" id="IPR044145">
    <property type="entry name" value="IF2_II"/>
</dbReference>
<dbReference type="InterPro" id="IPR004161">
    <property type="entry name" value="EFTu-like_2"/>
</dbReference>
<dbReference type="SUPFAM" id="SSF50447">
    <property type="entry name" value="Translation proteins"/>
    <property type="match status" value="2"/>
</dbReference>
<gene>
    <name evidence="10" type="primary">infB</name>
    <name evidence="14" type="ORF">A2Z06_02760</name>
</gene>
<evidence type="ECO:0000256" key="2">
    <source>
        <dbReference type="ARBA" id="ARBA00007733"/>
    </source>
</evidence>
<dbReference type="SUPFAM" id="SSF52156">
    <property type="entry name" value="Initiation factor IF2/eIF5b, domain 3"/>
    <property type="match status" value="1"/>
</dbReference>
<dbReference type="InterPro" id="IPR027417">
    <property type="entry name" value="P-loop_NTPase"/>
</dbReference>
<feature type="domain" description="Tr-type G" evidence="13">
    <location>
        <begin position="1"/>
        <end position="160"/>
    </location>
</feature>
<evidence type="ECO:0000256" key="12">
    <source>
        <dbReference type="RuleBase" id="RU000645"/>
    </source>
</evidence>
<dbReference type="AlphaFoldDB" id="A0A1F5YDQ6"/>
<dbReference type="HAMAP" id="MF_00100_B">
    <property type="entry name" value="IF_2_B"/>
    <property type="match status" value="1"/>
</dbReference>
<evidence type="ECO:0000256" key="7">
    <source>
        <dbReference type="ARBA" id="ARBA00022917"/>
    </source>
</evidence>
<dbReference type="GO" id="GO:0003743">
    <property type="term" value="F:translation initiation factor activity"/>
    <property type="evidence" value="ECO:0007669"/>
    <property type="project" value="UniProtKB-UniRule"/>
</dbReference>
<keyword evidence="5 10" id="KW-0396">Initiation factor</keyword>
<evidence type="ECO:0000313" key="15">
    <source>
        <dbReference type="Proteomes" id="UP000179034"/>
    </source>
</evidence>
<dbReference type="PROSITE" id="PS51722">
    <property type="entry name" value="G_TR_2"/>
    <property type="match status" value="1"/>
</dbReference>
<dbReference type="GO" id="GO:0005525">
    <property type="term" value="F:GTP binding"/>
    <property type="evidence" value="ECO:0007669"/>
    <property type="project" value="UniProtKB-KW"/>
</dbReference>
<dbReference type="NCBIfam" id="TIGR00487">
    <property type="entry name" value="IF-2"/>
    <property type="match status" value="1"/>
</dbReference>
<feature type="binding site" evidence="10">
    <location>
        <begin position="48"/>
        <end position="52"/>
    </location>
    <ligand>
        <name>GTP</name>
        <dbReference type="ChEBI" id="CHEBI:37565"/>
    </ligand>
</feature>
<accession>A0A1F5YDQ6</accession>
<reference evidence="14 15" key="1">
    <citation type="journal article" date="2016" name="Nat. Commun.">
        <title>Thousands of microbial genomes shed light on interconnected biogeochemical processes in an aquifer system.</title>
        <authorList>
            <person name="Anantharaman K."/>
            <person name="Brown C.T."/>
            <person name="Hug L.A."/>
            <person name="Sharon I."/>
            <person name="Castelle C.J."/>
            <person name="Probst A.J."/>
            <person name="Thomas B.C."/>
            <person name="Singh A."/>
            <person name="Wilkins M.J."/>
            <person name="Karaoz U."/>
            <person name="Brodie E.L."/>
            <person name="Williams K.H."/>
            <person name="Hubbard S.S."/>
            <person name="Banfield J.F."/>
        </authorList>
    </citation>
    <scope>NUCLEOTIDE SEQUENCE [LARGE SCALE GENOMIC DNA]</scope>
</reference>
<keyword evidence="8 10" id="KW-0342">GTP-binding</keyword>
<dbReference type="Proteomes" id="UP000179034">
    <property type="component" value="Unassembled WGS sequence"/>
</dbReference>
<comment type="caution">
    <text evidence="14">The sequence shown here is derived from an EMBL/GenBank/DDBJ whole genome shotgun (WGS) entry which is preliminary data.</text>
</comment>
<dbReference type="Gene3D" id="3.40.50.300">
    <property type="entry name" value="P-loop containing nucleotide triphosphate hydrolases"/>
    <property type="match status" value="1"/>
</dbReference>
<organism evidence="14 15">
    <name type="scientific">Candidatus Glassbacteria bacterium RBG_16_58_8</name>
    <dbReference type="NCBI Taxonomy" id="1817866"/>
    <lineage>
        <taxon>Bacteria</taxon>
        <taxon>Candidatus Glassiibacteriota</taxon>
    </lineage>
</organism>
<dbReference type="InterPro" id="IPR023115">
    <property type="entry name" value="TIF_IF2_dom3"/>
</dbReference>
<dbReference type="NCBIfam" id="TIGR00231">
    <property type="entry name" value="small_GTP"/>
    <property type="match status" value="1"/>
</dbReference>
<dbReference type="FunFam" id="3.40.50.300:FF:000019">
    <property type="entry name" value="Translation initiation factor IF-2"/>
    <property type="match status" value="1"/>
</dbReference>
<dbReference type="Gene3D" id="2.40.30.10">
    <property type="entry name" value="Translation factors"/>
    <property type="match status" value="2"/>
</dbReference>
<evidence type="ECO:0000256" key="5">
    <source>
        <dbReference type="ARBA" id="ARBA00022540"/>
    </source>
</evidence>
<comment type="similarity">
    <text evidence="2 10 11">Belongs to the TRAFAC class translation factor GTPase superfamily. Classic translation factor GTPase family. IF-2 subfamily.</text>
</comment>
<sequence>MGHVDHGKTSLLDYIRKTNVIAGEMGGITQHIGAYEVNLPNGPVTFLDTPGHEAFTAMRARGAKVTDIVVLVIAADDRVMPQTIEAIDHAKAAGVPIVVTINKIDLPAANPARIKQELMNHGIVVEEYGGEVLCAEVSAKTGTGIDHLLELILLQAEILELKSNPEGLAQGAVIESELDKGMGPIATVLISHGTLRLGDNFICGLYSGKVRALLNERGKSVDYAGPSQPVQVLGFSGVCQAGDNFYVMRDERGTKAISNVRQRLQREHRSRRRKTTLDDLYDQIKKGELKNLRLVIKGDVDGSVEALTDSLQKLSTEEVAVDVIHRGVGAITENDVLLAVASDAIVIGFHVKPDAGARSAITRENIDVRLYRIIYEAVSDVKAAMEGMLAPGKREIPLGTAHVKEVFHISRIGTIAGSYVEEGIVRRDGTVRVIRSKETIFEGRIASLKRFKDDVKEVSAGLECGIGVEGFEDLQAEDTLEVFMVEKVKRKL</sequence>
<dbReference type="CDD" id="cd01887">
    <property type="entry name" value="IF2_eIF5B"/>
    <property type="match status" value="1"/>
</dbReference>
<evidence type="ECO:0000256" key="4">
    <source>
        <dbReference type="ARBA" id="ARBA00022490"/>
    </source>
</evidence>
<dbReference type="InterPro" id="IPR036925">
    <property type="entry name" value="TIF_IF2_dom3_sf"/>
</dbReference>
<comment type="subcellular location">
    <subcellularLocation>
        <location evidence="1 10 12">Cytoplasm</location>
    </subcellularLocation>
</comment>
<evidence type="ECO:0000256" key="3">
    <source>
        <dbReference type="ARBA" id="ARBA00020675"/>
    </source>
</evidence>
<dbReference type="CDD" id="cd03702">
    <property type="entry name" value="IF2_mtIF2_II"/>
    <property type="match status" value="1"/>
</dbReference>
<dbReference type="InterPro" id="IPR000795">
    <property type="entry name" value="T_Tr_GTP-bd_dom"/>
</dbReference>
<dbReference type="Pfam" id="PF03144">
    <property type="entry name" value="GTP_EFTU_D2"/>
    <property type="match status" value="1"/>
</dbReference>
<dbReference type="Gene3D" id="3.40.50.10050">
    <property type="entry name" value="Translation initiation factor IF- 2, domain 3"/>
    <property type="match status" value="1"/>
</dbReference>